<dbReference type="Proteomes" id="UP000501466">
    <property type="component" value="Chromosome"/>
</dbReference>
<dbReference type="AlphaFoldDB" id="A0A6F8PPI0"/>
<protein>
    <recommendedName>
        <fullName evidence="3">Chemotaxis protein CheW</fullName>
    </recommendedName>
</protein>
<evidence type="ECO:0000313" key="2">
    <source>
        <dbReference type="Proteomes" id="UP000501466"/>
    </source>
</evidence>
<evidence type="ECO:0000313" key="1">
    <source>
        <dbReference type="EMBL" id="BBP44023.1"/>
    </source>
</evidence>
<dbReference type="EMBL" id="AP021888">
    <property type="protein sequence ID" value="BBP44023.1"/>
    <property type="molecule type" value="Genomic_DNA"/>
</dbReference>
<evidence type="ECO:0008006" key="3">
    <source>
        <dbReference type="Google" id="ProtNLM"/>
    </source>
</evidence>
<keyword evidence="2" id="KW-1185">Reference proteome</keyword>
<gene>
    <name evidence="1" type="ORF">THMIRHAT_17690</name>
</gene>
<organism evidence="1 2">
    <name type="scientific">Thiosulfativibrio zosterae</name>
    <dbReference type="NCBI Taxonomy" id="2675053"/>
    <lineage>
        <taxon>Bacteria</taxon>
        <taxon>Pseudomonadati</taxon>
        <taxon>Pseudomonadota</taxon>
        <taxon>Gammaproteobacteria</taxon>
        <taxon>Thiotrichales</taxon>
        <taxon>Piscirickettsiaceae</taxon>
        <taxon>Thiosulfativibrio</taxon>
    </lineage>
</organism>
<dbReference type="KEGG" id="tzo:THMIRHAT_17690"/>
<name>A0A6F8PPI0_9GAMM</name>
<proteinExistence type="predicted"/>
<reference evidence="2" key="1">
    <citation type="submission" date="2019-11" db="EMBL/GenBank/DDBJ databases">
        <title>Isolation and characterization of two novel species in the genus Thiomicrorhabdus.</title>
        <authorList>
            <person name="Mochizuki J."/>
            <person name="Kojima H."/>
            <person name="Fukui M."/>
        </authorList>
    </citation>
    <scope>NUCLEOTIDE SEQUENCE [LARGE SCALE GENOMIC DNA]</scope>
    <source>
        <strain evidence="2">AkT22</strain>
    </source>
</reference>
<accession>A0A6F8PPI0</accession>
<sequence length="671" mass="76091">MFSSTGSKSNQQFAQYLPEVKKYLAELQHQDLWWTTVAMVGKINNENIDPQLLVSIVETQKEFQDLRDIMINELIGRYINQANSEVMLKAQAAIDILIRNLFERTADVGFLATDDDLVEFMASAEKTPEQKAFIHRRLQEYVAKYSVYDDVVLLTPSGEVAVKLDEANHSSQCHDPLIHETINSQADYVEIYRACELFPQKSAAHVFAKKMQANIGGQLRTVGLLCLSFNFEDEMKRIYQVLNQNQPDYVIMLLDKMGKSFSCNMPEKFSAGLQIQNPDSYQEPRMEGPCLQFATKTQGYQGYCGLPWYGLVRAPNQVVFSDKDYLDAIDLTIERESPLYLSELEETNLKVSTLLLIVILNGKILSLKRDVKSFLPVLDSFQNISIDIQEIFTRFIHHIHNILVKTIQDKIASSASLSIEVMDRNLYERANDCRWWALNSTFRKVLSKAVDGNKVSGEDTHELSRILAYINQLYTVYTNIILYDTHGKILAVSDKSQTKLIGTTMPNMSEVSQCLKLQDTQAYFVSEFKATPLYDDKHTYIYHAAVKDWQVSHKNVGGIALIFDSEPQFAAMLQETQPVYRTQAVNESTFSAFVDRQGHIISTTHASLKVGAQLSLPAKLLSAENGQINTVLWKGLQSTYLIGYKVSQGYREYKNGDGYTNDVIALVFTGV</sequence>
<dbReference type="RefSeq" id="WP_173291778.1">
    <property type="nucleotide sequence ID" value="NZ_AP021888.1"/>
</dbReference>